<dbReference type="EMBL" id="JAKGSG010000002">
    <property type="protein sequence ID" value="MCF4119383.1"/>
    <property type="molecule type" value="Genomic_DNA"/>
</dbReference>
<organism evidence="2 3">
    <name type="scientific">Antribacter soli</name>
    <dbReference type="NCBI Taxonomy" id="2910976"/>
    <lineage>
        <taxon>Bacteria</taxon>
        <taxon>Bacillati</taxon>
        <taxon>Actinomycetota</taxon>
        <taxon>Actinomycetes</taxon>
        <taxon>Micrococcales</taxon>
        <taxon>Promicromonosporaceae</taxon>
        <taxon>Antribacter</taxon>
    </lineage>
</organism>
<protein>
    <submittedName>
        <fullName evidence="2">Uncharacterized protein</fullName>
    </submittedName>
</protein>
<accession>A0AA41U4V9</accession>
<keyword evidence="3" id="KW-1185">Reference proteome</keyword>
<sequence>MVLAAALIAPAAAPTVGSGVTSEPILCWMFGVTCSEPGATPGPSSSPSPFPSDLIGGVVDGLGEGPVEDPGAAPGTDDNSSTGGVADPDVTVPVPGDGAPGEEELPVFLGGTENVSVFSVPAELRSDDLTLSGLRSISIVSVPAATPSGRRNALKIVCDRAELPGFWLKTYVYQEGLIGGGTETHAQRVTLDGNVQMYISSISADLPGEDDLQLDAESPPQSITAALLALVDPTIGLLGATSDQQVWTGFREQVWGDPASPPR</sequence>
<dbReference type="AlphaFoldDB" id="A0AA41U4V9"/>
<comment type="caution">
    <text evidence="2">The sequence shown here is derived from an EMBL/GenBank/DDBJ whole genome shotgun (WGS) entry which is preliminary data.</text>
</comment>
<gene>
    <name evidence="2" type="ORF">L1785_00110</name>
</gene>
<reference evidence="2" key="1">
    <citation type="submission" date="2022-01" db="EMBL/GenBank/DDBJ databases">
        <title>Antribacter sp. nov., isolated from Guizhou of China.</title>
        <authorList>
            <person name="Chengliang C."/>
            <person name="Ya Z."/>
        </authorList>
    </citation>
    <scope>NUCLEOTIDE SEQUENCE</scope>
    <source>
        <strain evidence="2">KLBMP 9083</strain>
    </source>
</reference>
<name>A0AA41U4V9_9MICO</name>
<dbReference type="Proteomes" id="UP001165405">
    <property type="component" value="Unassembled WGS sequence"/>
</dbReference>
<dbReference type="RefSeq" id="WP_236087078.1">
    <property type="nucleotide sequence ID" value="NZ_JAKGSG010000002.1"/>
</dbReference>
<proteinExistence type="predicted"/>
<evidence type="ECO:0000256" key="1">
    <source>
        <dbReference type="SAM" id="MobiDB-lite"/>
    </source>
</evidence>
<evidence type="ECO:0000313" key="2">
    <source>
        <dbReference type="EMBL" id="MCF4119383.1"/>
    </source>
</evidence>
<evidence type="ECO:0000313" key="3">
    <source>
        <dbReference type="Proteomes" id="UP001165405"/>
    </source>
</evidence>
<feature type="region of interest" description="Disordered" evidence="1">
    <location>
        <begin position="38"/>
        <end position="98"/>
    </location>
</feature>